<proteinExistence type="predicted"/>
<evidence type="ECO:0000256" key="1">
    <source>
        <dbReference type="ARBA" id="ARBA00022723"/>
    </source>
</evidence>
<evidence type="ECO:0000256" key="3">
    <source>
        <dbReference type="ARBA" id="ARBA00023015"/>
    </source>
</evidence>
<dbReference type="GO" id="GO:0008270">
    <property type="term" value="F:zinc ion binding"/>
    <property type="evidence" value="ECO:0007669"/>
    <property type="project" value="InterPro"/>
</dbReference>
<dbReference type="EMBL" id="MU404354">
    <property type="protein sequence ID" value="KAI1612553.1"/>
    <property type="molecule type" value="Genomic_DNA"/>
</dbReference>
<dbReference type="InterPro" id="IPR007219">
    <property type="entry name" value="XnlR_reg_dom"/>
</dbReference>
<evidence type="ECO:0000256" key="5">
    <source>
        <dbReference type="ARBA" id="ARBA00023163"/>
    </source>
</evidence>
<feature type="domain" description="Zn(2)-C6 fungal-type" evidence="8">
    <location>
        <begin position="22"/>
        <end position="51"/>
    </location>
</feature>
<dbReference type="Pfam" id="PF04082">
    <property type="entry name" value="Fungal_trans"/>
    <property type="match status" value="1"/>
</dbReference>
<dbReference type="CDD" id="cd12148">
    <property type="entry name" value="fungal_TF_MHR"/>
    <property type="match status" value="1"/>
</dbReference>
<evidence type="ECO:0000259" key="8">
    <source>
        <dbReference type="PROSITE" id="PS50048"/>
    </source>
</evidence>
<dbReference type="GO" id="GO:0000981">
    <property type="term" value="F:DNA-binding transcription factor activity, RNA polymerase II-specific"/>
    <property type="evidence" value="ECO:0007669"/>
    <property type="project" value="InterPro"/>
</dbReference>
<dbReference type="InterPro" id="IPR036864">
    <property type="entry name" value="Zn2-C6_fun-type_DNA-bd_sf"/>
</dbReference>
<dbReference type="AlphaFoldDB" id="A0AAN6DUV8"/>
<accession>A0AAN6DUV8</accession>
<protein>
    <recommendedName>
        <fullName evidence="8">Zn(2)-C6 fungal-type domain-containing protein</fullName>
    </recommendedName>
</protein>
<feature type="compositionally biased region" description="Polar residues" evidence="7">
    <location>
        <begin position="62"/>
        <end position="83"/>
    </location>
</feature>
<dbReference type="Pfam" id="PF00172">
    <property type="entry name" value="Zn_clus"/>
    <property type="match status" value="1"/>
</dbReference>
<evidence type="ECO:0000313" key="9">
    <source>
        <dbReference type="EMBL" id="KAI1612553.1"/>
    </source>
</evidence>
<evidence type="ECO:0000313" key="10">
    <source>
        <dbReference type="Proteomes" id="UP001203852"/>
    </source>
</evidence>
<dbReference type="CDD" id="cd00067">
    <property type="entry name" value="GAL4"/>
    <property type="match status" value="1"/>
</dbReference>
<keyword evidence="2" id="KW-0862">Zinc</keyword>
<dbReference type="SUPFAM" id="SSF57701">
    <property type="entry name" value="Zn2/Cys6 DNA-binding domain"/>
    <property type="match status" value="1"/>
</dbReference>
<evidence type="ECO:0000256" key="7">
    <source>
        <dbReference type="SAM" id="MobiDB-lite"/>
    </source>
</evidence>
<keyword evidence="4" id="KW-0238">DNA-binding</keyword>
<dbReference type="PROSITE" id="PS00463">
    <property type="entry name" value="ZN2_CY6_FUNGAL_1"/>
    <property type="match status" value="1"/>
</dbReference>
<gene>
    <name evidence="9" type="ORF">EDD36DRAFT_240089</name>
</gene>
<dbReference type="GO" id="GO:0003677">
    <property type="term" value="F:DNA binding"/>
    <property type="evidence" value="ECO:0007669"/>
    <property type="project" value="UniProtKB-KW"/>
</dbReference>
<comment type="caution">
    <text evidence="9">The sequence shown here is derived from an EMBL/GenBank/DDBJ whole genome shotgun (WGS) entry which is preliminary data.</text>
</comment>
<dbReference type="GO" id="GO:0006351">
    <property type="term" value="P:DNA-templated transcription"/>
    <property type="evidence" value="ECO:0007669"/>
    <property type="project" value="InterPro"/>
</dbReference>
<dbReference type="SMART" id="SM00906">
    <property type="entry name" value="Fungal_trans"/>
    <property type="match status" value="1"/>
</dbReference>
<dbReference type="PROSITE" id="PS50048">
    <property type="entry name" value="ZN2_CY6_FUNGAL_2"/>
    <property type="match status" value="1"/>
</dbReference>
<evidence type="ECO:0000256" key="4">
    <source>
        <dbReference type="ARBA" id="ARBA00023125"/>
    </source>
</evidence>
<organism evidence="9 10">
    <name type="scientific">Exophiala viscosa</name>
    <dbReference type="NCBI Taxonomy" id="2486360"/>
    <lineage>
        <taxon>Eukaryota</taxon>
        <taxon>Fungi</taxon>
        <taxon>Dikarya</taxon>
        <taxon>Ascomycota</taxon>
        <taxon>Pezizomycotina</taxon>
        <taxon>Eurotiomycetes</taxon>
        <taxon>Chaetothyriomycetidae</taxon>
        <taxon>Chaetothyriales</taxon>
        <taxon>Herpotrichiellaceae</taxon>
        <taxon>Exophiala</taxon>
    </lineage>
</organism>
<keyword evidence="6" id="KW-0539">Nucleus</keyword>
<evidence type="ECO:0000256" key="6">
    <source>
        <dbReference type="ARBA" id="ARBA00023242"/>
    </source>
</evidence>
<feature type="region of interest" description="Disordered" evidence="7">
    <location>
        <begin position="55"/>
        <end position="93"/>
    </location>
</feature>
<name>A0AAN6DUV8_9EURO</name>
<dbReference type="PANTHER" id="PTHR47171">
    <property type="entry name" value="FARA-RELATED"/>
    <property type="match status" value="1"/>
</dbReference>
<dbReference type="Proteomes" id="UP001203852">
    <property type="component" value="Unassembled WGS sequence"/>
</dbReference>
<feature type="region of interest" description="Disordered" evidence="7">
    <location>
        <begin position="644"/>
        <end position="679"/>
    </location>
</feature>
<keyword evidence="1" id="KW-0479">Metal-binding</keyword>
<dbReference type="InterPro" id="IPR052073">
    <property type="entry name" value="Amide_Lactam_Regulators"/>
</dbReference>
<dbReference type="InterPro" id="IPR001138">
    <property type="entry name" value="Zn2Cys6_DnaBD"/>
</dbReference>
<dbReference type="SMART" id="SM00066">
    <property type="entry name" value="GAL4"/>
    <property type="match status" value="1"/>
</dbReference>
<keyword evidence="10" id="KW-1185">Reference proteome</keyword>
<sequence length="725" mass="80155">MQFSKFRCYKTTSTPIASFARACEACHLRKVRCNVGDQRPCANCAAHGVTCKPRLRSKKTASSKQGRSEAQNASTTVNRNSDVGDQGGAGFDFSPVPRATTLQAISEDNNDSTSDQAMCARPPDLGTSTDAPFLFIHNPAILGSGVELLENVTSPSIDEFHNSSFLSRSAILGDEFPELDHTHPDRQTHEFRISETDLKVLQIHGVFDLPRLAVRQRLLEAVMEFCWTWMPVLDFHAIRSESGSETSAKATSILLLQTLILVGSYMTGGQYTSTSLQSHYRRVKAIVDSGVERNPYKLLAAVCLIQWCAPSAPKDISMDTPRFWNMYAISLAQQMGLHRKALRPGKDQGLRKRIWWTLYARDSLSASAHGRPRLINLADCTVERPSISDFSDSSDPGARIFVSWVSICEILHDICLWLSSNPDATFVEKQALANRLREYIQSLPPELGLIDPDGSARAYDFQLAQLHVTLLTAITILYRPSSMFDISPPYSLALSITASTLNVKLFEAIELRNHTHCLSSAFTWYMLVTAIPQLSALCCVPRLVLQAGHALDTIENVLETFSGVRTSAVNNLANVRAIRKAVSVPRPNHPTMHNGKRGQQWPEVHTSPQAEAADSTSFMLVDLLKPYGTSALKNYESNMEALRTLASSSTPEQDPANPQNNPPPQIDQGPEIGDWTTPDESLIPVSGANFDISSSDFQLLVGDDFQENGWMRDWADDLQLFGLDL</sequence>
<keyword evidence="5" id="KW-0804">Transcription</keyword>
<reference evidence="9" key="1">
    <citation type="journal article" date="2022" name="bioRxiv">
        <title>Deciphering the potential niche of two novel black yeast fungi from a biological soil crust based on their genomes, phenotypes, and melanin regulation.</title>
        <authorList>
            <consortium name="DOE Joint Genome Institute"/>
            <person name="Carr E.C."/>
            <person name="Barton Q."/>
            <person name="Grambo S."/>
            <person name="Sullivan M."/>
            <person name="Renfro C.M."/>
            <person name="Kuo A."/>
            <person name="Pangilinan J."/>
            <person name="Lipzen A."/>
            <person name="Keymanesh K."/>
            <person name="Savage E."/>
            <person name="Barry K."/>
            <person name="Grigoriev I.V."/>
            <person name="Riekhof W.R."/>
            <person name="Harris S.S."/>
        </authorList>
    </citation>
    <scope>NUCLEOTIDE SEQUENCE</scope>
    <source>
        <strain evidence="9">JF 03-4F</strain>
    </source>
</reference>
<dbReference type="PANTHER" id="PTHR47171:SF2">
    <property type="entry name" value="TRANSCRIPTION FACTOR, PUTATIVE-RELATED"/>
    <property type="match status" value="1"/>
</dbReference>
<keyword evidence="3" id="KW-0805">Transcription regulation</keyword>
<dbReference type="Gene3D" id="4.10.240.10">
    <property type="entry name" value="Zn(2)-C6 fungal-type DNA-binding domain"/>
    <property type="match status" value="1"/>
</dbReference>
<evidence type="ECO:0000256" key="2">
    <source>
        <dbReference type="ARBA" id="ARBA00022833"/>
    </source>
</evidence>